<name>A0A918PVT2_9CAUL</name>
<protein>
    <recommendedName>
        <fullName evidence="1">N-acetyltransferase domain-containing protein</fullName>
    </recommendedName>
</protein>
<proteinExistence type="predicted"/>
<dbReference type="RefSeq" id="WP_189484721.1">
    <property type="nucleotide sequence ID" value="NZ_BMZB01000001.1"/>
</dbReference>
<dbReference type="Pfam" id="PF13302">
    <property type="entry name" value="Acetyltransf_3"/>
    <property type="match status" value="1"/>
</dbReference>
<sequence>MTYAHMSFREPTIDDAQMILDWRTADHVAPYMLTVVDYDLDKQRAWIERSNARADYHHRLILIHGRPVGYTSITIVDMDERIGEIGIYMGERDVPGDLTMYNFVPTLNHAFFALRLTKLVNHIADWNPRVIKVQKYNGYRQIGVEPGKVVKDGIARDLYVFEQTAEEWAQFRRKYPDTRDWDGVARPDPLPVTD</sequence>
<dbReference type="Proteomes" id="UP000662572">
    <property type="component" value="Unassembled WGS sequence"/>
</dbReference>
<dbReference type="GO" id="GO:0016747">
    <property type="term" value="F:acyltransferase activity, transferring groups other than amino-acyl groups"/>
    <property type="evidence" value="ECO:0007669"/>
    <property type="project" value="InterPro"/>
</dbReference>
<comment type="caution">
    <text evidence="2">The sequence shown here is derived from an EMBL/GenBank/DDBJ whole genome shotgun (WGS) entry which is preliminary data.</text>
</comment>
<dbReference type="InterPro" id="IPR016181">
    <property type="entry name" value="Acyl_CoA_acyltransferase"/>
</dbReference>
<dbReference type="InterPro" id="IPR000182">
    <property type="entry name" value="GNAT_dom"/>
</dbReference>
<evidence type="ECO:0000313" key="3">
    <source>
        <dbReference type="Proteomes" id="UP000662572"/>
    </source>
</evidence>
<evidence type="ECO:0000259" key="1">
    <source>
        <dbReference type="Pfam" id="PF13302"/>
    </source>
</evidence>
<keyword evidence="3" id="KW-1185">Reference proteome</keyword>
<dbReference type="SUPFAM" id="SSF55729">
    <property type="entry name" value="Acyl-CoA N-acyltransferases (Nat)"/>
    <property type="match status" value="1"/>
</dbReference>
<dbReference type="Gene3D" id="3.40.630.30">
    <property type="match status" value="1"/>
</dbReference>
<gene>
    <name evidence="2" type="ORF">GCM10011273_04360</name>
</gene>
<organism evidence="2 3">
    <name type="scientific">Asticcacaulis endophyticus</name>
    <dbReference type="NCBI Taxonomy" id="1395890"/>
    <lineage>
        <taxon>Bacteria</taxon>
        <taxon>Pseudomonadati</taxon>
        <taxon>Pseudomonadota</taxon>
        <taxon>Alphaproteobacteria</taxon>
        <taxon>Caulobacterales</taxon>
        <taxon>Caulobacteraceae</taxon>
        <taxon>Asticcacaulis</taxon>
    </lineage>
</organism>
<reference evidence="2" key="1">
    <citation type="journal article" date="2014" name="Int. J. Syst. Evol. Microbiol.">
        <title>Complete genome sequence of Corynebacterium casei LMG S-19264T (=DSM 44701T), isolated from a smear-ripened cheese.</title>
        <authorList>
            <consortium name="US DOE Joint Genome Institute (JGI-PGF)"/>
            <person name="Walter F."/>
            <person name="Albersmeier A."/>
            <person name="Kalinowski J."/>
            <person name="Ruckert C."/>
        </authorList>
    </citation>
    <scope>NUCLEOTIDE SEQUENCE</scope>
    <source>
        <strain evidence="2">KCTC 32296</strain>
    </source>
</reference>
<accession>A0A918PVT2</accession>
<dbReference type="PANTHER" id="PTHR43415:SF3">
    <property type="entry name" value="GNAT-FAMILY ACETYLTRANSFERASE"/>
    <property type="match status" value="1"/>
</dbReference>
<reference evidence="2" key="2">
    <citation type="submission" date="2020-09" db="EMBL/GenBank/DDBJ databases">
        <authorList>
            <person name="Sun Q."/>
            <person name="Kim S."/>
        </authorList>
    </citation>
    <scope>NUCLEOTIDE SEQUENCE</scope>
    <source>
        <strain evidence="2">KCTC 32296</strain>
    </source>
</reference>
<feature type="domain" description="N-acetyltransferase" evidence="1">
    <location>
        <begin position="8"/>
        <end position="139"/>
    </location>
</feature>
<dbReference type="EMBL" id="BMZB01000001">
    <property type="protein sequence ID" value="GGZ22634.1"/>
    <property type="molecule type" value="Genomic_DNA"/>
</dbReference>
<dbReference type="PANTHER" id="PTHR43415">
    <property type="entry name" value="SPERMIDINE N(1)-ACETYLTRANSFERASE"/>
    <property type="match status" value="1"/>
</dbReference>
<dbReference type="AlphaFoldDB" id="A0A918PVT2"/>
<evidence type="ECO:0000313" key="2">
    <source>
        <dbReference type="EMBL" id="GGZ22634.1"/>
    </source>
</evidence>